<name>A0A1H5HA83_9MICO</name>
<dbReference type="AlphaFoldDB" id="A0A1H5HA83"/>
<dbReference type="NCBIfam" id="TIGR02937">
    <property type="entry name" value="sigma70-ECF"/>
    <property type="match status" value="1"/>
</dbReference>
<keyword evidence="8" id="KW-1185">Reference proteome</keyword>
<protein>
    <submittedName>
        <fullName evidence="7">RNA polymerase sigma factor, sigma-70 family</fullName>
    </submittedName>
</protein>
<sequence length="190" mass="21518">MARNAEETVWSSAARHFRCWRDGSPTAMDDLVRELTPVLWQVVRAQRLDTETASDVVQSTWLALVRRPESVREPDAVGAWLITTARREAWRVTKAGAKLEPMEEVPEFGEGASAEHEATTRWMDDVLWRLVRQLSERCQRLLRVAAFLDRPDYRNLAGELGMAVGSIGPTRARCLDRLRSMLAAEGVHHA</sequence>
<keyword evidence="3" id="KW-0731">Sigma factor</keyword>
<dbReference type="PANTHER" id="PTHR43133">
    <property type="entry name" value="RNA POLYMERASE ECF-TYPE SIGMA FACTO"/>
    <property type="match status" value="1"/>
</dbReference>
<dbReference type="RefSeq" id="WP_089773108.1">
    <property type="nucleotide sequence ID" value="NZ_FNTX01000001.1"/>
</dbReference>
<evidence type="ECO:0000256" key="4">
    <source>
        <dbReference type="ARBA" id="ARBA00023125"/>
    </source>
</evidence>
<dbReference type="InterPro" id="IPR013325">
    <property type="entry name" value="RNA_pol_sigma_r2"/>
</dbReference>
<proteinExistence type="inferred from homology"/>
<dbReference type="Proteomes" id="UP000199220">
    <property type="component" value="Unassembled WGS sequence"/>
</dbReference>
<dbReference type="SUPFAM" id="SSF88946">
    <property type="entry name" value="Sigma2 domain of RNA polymerase sigma factors"/>
    <property type="match status" value="1"/>
</dbReference>
<evidence type="ECO:0000259" key="6">
    <source>
        <dbReference type="Pfam" id="PF04542"/>
    </source>
</evidence>
<evidence type="ECO:0000256" key="2">
    <source>
        <dbReference type="ARBA" id="ARBA00023015"/>
    </source>
</evidence>
<accession>A0A1H5HA83</accession>
<dbReference type="Gene3D" id="1.10.1740.10">
    <property type="match status" value="1"/>
</dbReference>
<dbReference type="SUPFAM" id="SSF88659">
    <property type="entry name" value="Sigma3 and sigma4 domains of RNA polymerase sigma factors"/>
    <property type="match status" value="1"/>
</dbReference>
<dbReference type="PANTHER" id="PTHR43133:SF8">
    <property type="entry name" value="RNA POLYMERASE SIGMA FACTOR HI_1459-RELATED"/>
    <property type="match status" value="1"/>
</dbReference>
<gene>
    <name evidence="7" type="ORF">SAMN04488554_1902</name>
</gene>
<dbReference type="InterPro" id="IPR014284">
    <property type="entry name" value="RNA_pol_sigma-70_dom"/>
</dbReference>
<organism evidence="7 8">
    <name type="scientific">Ruania alba</name>
    <dbReference type="NCBI Taxonomy" id="648782"/>
    <lineage>
        <taxon>Bacteria</taxon>
        <taxon>Bacillati</taxon>
        <taxon>Actinomycetota</taxon>
        <taxon>Actinomycetes</taxon>
        <taxon>Micrococcales</taxon>
        <taxon>Ruaniaceae</taxon>
        <taxon>Ruania</taxon>
    </lineage>
</organism>
<comment type="similarity">
    <text evidence="1">Belongs to the sigma-70 factor family. ECF subfamily.</text>
</comment>
<keyword evidence="4" id="KW-0238">DNA-binding</keyword>
<dbReference type="OrthoDB" id="265863at2"/>
<dbReference type="Gene3D" id="1.10.10.10">
    <property type="entry name" value="Winged helix-like DNA-binding domain superfamily/Winged helix DNA-binding domain"/>
    <property type="match status" value="1"/>
</dbReference>
<feature type="domain" description="RNA polymerase sigma-70 region 2" evidence="6">
    <location>
        <begin position="31"/>
        <end position="89"/>
    </location>
</feature>
<dbReference type="InterPro" id="IPR007627">
    <property type="entry name" value="RNA_pol_sigma70_r2"/>
</dbReference>
<keyword evidence="5" id="KW-0804">Transcription</keyword>
<dbReference type="GO" id="GO:0016987">
    <property type="term" value="F:sigma factor activity"/>
    <property type="evidence" value="ECO:0007669"/>
    <property type="project" value="UniProtKB-KW"/>
</dbReference>
<reference evidence="8" key="1">
    <citation type="submission" date="2016-10" db="EMBL/GenBank/DDBJ databases">
        <authorList>
            <person name="Varghese N."/>
            <person name="Submissions S."/>
        </authorList>
    </citation>
    <scope>NUCLEOTIDE SEQUENCE [LARGE SCALE GENOMIC DNA]</scope>
    <source>
        <strain evidence="8">DSM 21368</strain>
    </source>
</reference>
<dbReference type="EMBL" id="FNTX01000001">
    <property type="protein sequence ID" value="SEE24893.1"/>
    <property type="molecule type" value="Genomic_DNA"/>
</dbReference>
<dbReference type="GO" id="GO:0003677">
    <property type="term" value="F:DNA binding"/>
    <property type="evidence" value="ECO:0007669"/>
    <property type="project" value="UniProtKB-KW"/>
</dbReference>
<evidence type="ECO:0000256" key="5">
    <source>
        <dbReference type="ARBA" id="ARBA00023163"/>
    </source>
</evidence>
<dbReference type="InterPro" id="IPR039425">
    <property type="entry name" value="RNA_pol_sigma-70-like"/>
</dbReference>
<evidence type="ECO:0000313" key="7">
    <source>
        <dbReference type="EMBL" id="SEE24893.1"/>
    </source>
</evidence>
<evidence type="ECO:0000256" key="3">
    <source>
        <dbReference type="ARBA" id="ARBA00023082"/>
    </source>
</evidence>
<keyword evidence="2" id="KW-0805">Transcription regulation</keyword>
<dbReference type="GO" id="GO:0006352">
    <property type="term" value="P:DNA-templated transcription initiation"/>
    <property type="evidence" value="ECO:0007669"/>
    <property type="project" value="InterPro"/>
</dbReference>
<dbReference type="STRING" id="648782.SAMN04488554_1902"/>
<evidence type="ECO:0000256" key="1">
    <source>
        <dbReference type="ARBA" id="ARBA00010641"/>
    </source>
</evidence>
<evidence type="ECO:0000313" key="8">
    <source>
        <dbReference type="Proteomes" id="UP000199220"/>
    </source>
</evidence>
<dbReference type="Pfam" id="PF04542">
    <property type="entry name" value="Sigma70_r2"/>
    <property type="match status" value="1"/>
</dbReference>
<dbReference type="InterPro" id="IPR036388">
    <property type="entry name" value="WH-like_DNA-bd_sf"/>
</dbReference>
<dbReference type="InterPro" id="IPR013324">
    <property type="entry name" value="RNA_pol_sigma_r3/r4-like"/>
</dbReference>